<feature type="region of interest" description="Disordered" evidence="1">
    <location>
        <begin position="81"/>
        <end position="101"/>
    </location>
</feature>
<organism evidence="2 3">
    <name type="scientific">Oryza sativa subsp. japonica</name>
    <name type="common">Rice</name>
    <dbReference type="NCBI Taxonomy" id="39947"/>
    <lineage>
        <taxon>Eukaryota</taxon>
        <taxon>Viridiplantae</taxon>
        <taxon>Streptophyta</taxon>
        <taxon>Embryophyta</taxon>
        <taxon>Tracheophyta</taxon>
        <taxon>Spermatophyta</taxon>
        <taxon>Magnoliopsida</taxon>
        <taxon>Liliopsida</taxon>
        <taxon>Poales</taxon>
        <taxon>Poaceae</taxon>
        <taxon>BOP clade</taxon>
        <taxon>Oryzoideae</taxon>
        <taxon>Oryzeae</taxon>
        <taxon>Oryzinae</taxon>
        <taxon>Oryza</taxon>
        <taxon>Oryza sativa</taxon>
    </lineage>
</organism>
<reference evidence="3" key="1">
    <citation type="journal article" date="2005" name="Nature">
        <title>The map-based sequence of the rice genome.</title>
        <authorList>
            <consortium name="International rice genome sequencing project (IRGSP)"/>
            <person name="Matsumoto T."/>
            <person name="Wu J."/>
            <person name="Kanamori H."/>
            <person name="Katayose Y."/>
            <person name="Fujisawa M."/>
            <person name="Namiki N."/>
            <person name="Mizuno H."/>
            <person name="Yamamoto K."/>
            <person name="Antonio B.A."/>
            <person name="Baba T."/>
            <person name="Sakata K."/>
            <person name="Nagamura Y."/>
            <person name="Aoki H."/>
            <person name="Arikawa K."/>
            <person name="Arita K."/>
            <person name="Bito T."/>
            <person name="Chiden Y."/>
            <person name="Fujitsuka N."/>
            <person name="Fukunaka R."/>
            <person name="Hamada M."/>
            <person name="Harada C."/>
            <person name="Hayashi A."/>
            <person name="Hijishita S."/>
            <person name="Honda M."/>
            <person name="Hosokawa S."/>
            <person name="Ichikawa Y."/>
            <person name="Idonuma A."/>
            <person name="Iijima M."/>
            <person name="Ikeda M."/>
            <person name="Ikeno M."/>
            <person name="Ito K."/>
            <person name="Ito S."/>
            <person name="Ito T."/>
            <person name="Ito Y."/>
            <person name="Ito Y."/>
            <person name="Iwabuchi A."/>
            <person name="Kamiya K."/>
            <person name="Karasawa W."/>
            <person name="Kurita K."/>
            <person name="Katagiri S."/>
            <person name="Kikuta A."/>
            <person name="Kobayashi H."/>
            <person name="Kobayashi N."/>
            <person name="Machita K."/>
            <person name="Maehara T."/>
            <person name="Masukawa M."/>
            <person name="Mizubayashi T."/>
            <person name="Mukai Y."/>
            <person name="Nagasaki H."/>
            <person name="Nagata Y."/>
            <person name="Naito S."/>
            <person name="Nakashima M."/>
            <person name="Nakama Y."/>
            <person name="Nakamichi Y."/>
            <person name="Nakamura M."/>
            <person name="Meguro A."/>
            <person name="Negishi M."/>
            <person name="Ohta I."/>
            <person name="Ohta T."/>
            <person name="Okamoto M."/>
            <person name="Ono N."/>
            <person name="Saji S."/>
            <person name="Sakaguchi M."/>
            <person name="Sakai K."/>
            <person name="Shibata M."/>
            <person name="Shimokawa T."/>
            <person name="Song J."/>
            <person name="Takazaki Y."/>
            <person name="Terasawa K."/>
            <person name="Tsugane M."/>
            <person name="Tsuji K."/>
            <person name="Ueda S."/>
            <person name="Waki K."/>
            <person name="Yamagata H."/>
            <person name="Yamamoto M."/>
            <person name="Yamamoto S."/>
            <person name="Yamane H."/>
            <person name="Yoshiki S."/>
            <person name="Yoshihara R."/>
            <person name="Yukawa K."/>
            <person name="Zhong H."/>
            <person name="Yano M."/>
            <person name="Yuan Q."/>
            <person name="Ouyang S."/>
            <person name="Liu J."/>
            <person name="Jones K.M."/>
            <person name="Gansberger K."/>
            <person name="Moffat K."/>
            <person name="Hill J."/>
            <person name="Bera J."/>
            <person name="Fadrosh D."/>
            <person name="Jin S."/>
            <person name="Johri S."/>
            <person name="Kim M."/>
            <person name="Overton L."/>
            <person name="Reardon M."/>
            <person name="Tsitrin T."/>
            <person name="Vuong H."/>
            <person name="Weaver B."/>
            <person name="Ciecko A."/>
            <person name="Tallon L."/>
            <person name="Jackson J."/>
            <person name="Pai G."/>
            <person name="Aken S.V."/>
            <person name="Utterback T."/>
            <person name="Reidmuller S."/>
            <person name="Feldblyum T."/>
            <person name="Hsiao J."/>
            <person name="Zismann V."/>
            <person name="Iobst S."/>
            <person name="de Vazeille A.R."/>
            <person name="Buell C.R."/>
            <person name="Ying K."/>
            <person name="Li Y."/>
            <person name="Lu T."/>
            <person name="Huang Y."/>
            <person name="Zhao Q."/>
            <person name="Feng Q."/>
            <person name="Zhang L."/>
            <person name="Zhu J."/>
            <person name="Weng Q."/>
            <person name="Mu J."/>
            <person name="Lu Y."/>
            <person name="Fan D."/>
            <person name="Liu Y."/>
            <person name="Guan J."/>
            <person name="Zhang Y."/>
            <person name="Yu S."/>
            <person name="Liu X."/>
            <person name="Zhang Y."/>
            <person name="Hong G."/>
            <person name="Han B."/>
            <person name="Choisne N."/>
            <person name="Demange N."/>
            <person name="Orjeda G."/>
            <person name="Samain S."/>
            <person name="Cattolico L."/>
            <person name="Pelletier E."/>
            <person name="Couloux A."/>
            <person name="Segurens B."/>
            <person name="Wincker P."/>
            <person name="D'Hont A."/>
            <person name="Scarpelli C."/>
            <person name="Weissenbach J."/>
            <person name="Salanoubat M."/>
            <person name="Quetier F."/>
            <person name="Yu Y."/>
            <person name="Kim H.R."/>
            <person name="Rambo T."/>
            <person name="Currie J."/>
            <person name="Collura K."/>
            <person name="Luo M."/>
            <person name="Yang T."/>
            <person name="Ammiraju J.S.S."/>
            <person name="Engler F."/>
            <person name="Soderlund C."/>
            <person name="Wing R.A."/>
            <person name="Palmer L.E."/>
            <person name="de la Bastide M."/>
            <person name="Spiegel L."/>
            <person name="Nascimento L."/>
            <person name="Zutavern T."/>
            <person name="O'Shaughnessy A."/>
            <person name="Dike S."/>
            <person name="Dedhia N."/>
            <person name="Preston R."/>
            <person name="Balija V."/>
            <person name="McCombie W.R."/>
            <person name="Chow T."/>
            <person name="Chen H."/>
            <person name="Chung M."/>
            <person name="Chen C."/>
            <person name="Shaw J."/>
            <person name="Wu H."/>
            <person name="Hsiao K."/>
            <person name="Chao Y."/>
            <person name="Chu M."/>
            <person name="Cheng C."/>
            <person name="Hour A."/>
            <person name="Lee P."/>
            <person name="Lin S."/>
            <person name="Lin Y."/>
            <person name="Liou J."/>
            <person name="Liu S."/>
            <person name="Hsing Y."/>
            <person name="Raghuvanshi S."/>
            <person name="Mohanty A."/>
            <person name="Bharti A.K."/>
            <person name="Gaur A."/>
            <person name="Gupta V."/>
            <person name="Kumar D."/>
            <person name="Ravi V."/>
            <person name="Vij S."/>
            <person name="Kapur A."/>
            <person name="Khurana P."/>
            <person name="Khurana P."/>
            <person name="Khurana J.P."/>
            <person name="Tyagi A.K."/>
            <person name="Gaikwad K."/>
            <person name="Singh A."/>
            <person name="Dalal V."/>
            <person name="Srivastava S."/>
            <person name="Dixit A."/>
            <person name="Pal A.K."/>
            <person name="Ghazi I.A."/>
            <person name="Yadav M."/>
            <person name="Pandit A."/>
            <person name="Bhargava A."/>
            <person name="Sureshbabu K."/>
            <person name="Batra K."/>
            <person name="Sharma T.R."/>
            <person name="Mohapatra T."/>
            <person name="Singh N.K."/>
            <person name="Messing J."/>
            <person name="Nelson A.B."/>
            <person name="Fuks G."/>
            <person name="Kavchok S."/>
            <person name="Keizer G."/>
            <person name="Linton E."/>
            <person name="Llaca V."/>
            <person name="Song R."/>
            <person name="Tanyolac B."/>
            <person name="Young S."/>
            <person name="Ho-Il K."/>
            <person name="Hahn J.H."/>
            <person name="Sangsakoo G."/>
            <person name="Vanavichit A."/>
            <person name="de Mattos Luiz.A.T."/>
            <person name="Zimmer P.D."/>
            <person name="Malone G."/>
            <person name="Dellagostin O."/>
            <person name="de Oliveira A.C."/>
            <person name="Bevan M."/>
            <person name="Bancroft I."/>
            <person name="Minx P."/>
            <person name="Cordum H."/>
            <person name="Wilson R."/>
            <person name="Cheng Z."/>
            <person name="Jin W."/>
            <person name="Jiang J."/>
            <person name="Leong S.A."/>
            <person name="Iwama H."/>
            <person name="Gojobori T."/>
            <person name="Itoh T."/>
            <person name="Niimura Y."/>
            <person name="Fujii Y."/>
            <person name="Habara T."/>
            <person name="Sakai H."/>
            <person name="Sato Y."/>
            <person name="Wilson G."/>
            <person name="Kumar K."/>
            <person name="McCouch S."/>
            <person name="Juretic N."/>
            <person name="Hoen D."/>
            <person name="Wright S."/>
            <person name="Bruskiewich R."/>
            <person name="Bureau T."/>
            <person name="Miyao A."/>
            <person name="Hirochika H."/>
            <person name="Nishikawa T."/>
            <person name="Kadowaki K."/>
            <person name="Sugiura M."/>
            <person name="Burr B."/>
            <person name="Sasaki T."/>
        </authorList>
    </citation>
    <scope>NUCLEOTIDE SEQUENCE [LARGE SCALE GENOMIC DNA]</scope>
    <source>
        <strain evidence="3">cv. Nipponbare</strain>
    </source>
</reference>
<reference evidence="2 3" key="2">
    <citation type="journal article" date="2013" name="Plant Cell Physiol.">
        <title>Rice Annotation Project Database (RAP-DB): an integrative and interactive database for rice genomics.</title>
        <authorList>
            <person name="Sakai H."/>
            <person name="Lee S.S."/>
            <person name="Tanaka T."/>
            <person name="Numa H."/>
            <person name="Kim J."/>
            <person name="Kawahara Y."/>
            <person name="Wakimoto H."/>
            <person name="Yang C.C."/>
            <person name="Iwamoto M."/>
            <person name="Abe T."/>
            <person name="Yamada Y."/>
            <person name="Muto A."/>
            <person name="Inokuchi H."/>
            <person name="Ikemura T."/>
            <person name="Matsumoto T."/>
            <person name="Sasaki T."/>
            <person name="Itoh T."/>
        </authorList>
    </citation>
    <scope>NUCLEOTIDE SEQUENCE [LARGE SCALE GENOMIC DNA]</scope>
    <source>
        <strain evidence="3">cv. Nipponbare</strain>
    </source>
</reference>
<dbReference type="PaxDb" id="39947-A0A0P0Y2T3"/>
<sequence>MARWGRQLEQGTVAVGTRDRGGGLGGAKLEAWARGGEEGGARLRRKLVLMELEISADWALEVRHHLLAIVFILEIDAAPAHPGPDMGGRGEGGDKTLPQSY</sequence>
<protein>
    <submittedName>
        <fullName evidence="2">Os11g0521332 protein</fullName>
    </submittedName>
</protein>
<evidence type="ECO:0000256" key="1">
    <source>
        <dbReference type="SAM" id="MobiDB-lite"/>
    </source>
</evidence>
<proteinExistence type="predicted"/>
<name>A0A0P0Y2T3_ORYSJ</name>
<evidence type="ECO:0000313" key="2">
    <source>
        <dbReference type="EMBL" id="BAT14216.1"/>
    </source>
</evidence>
<dbReference type="Proteomes" id="UP000059680">
    <property type="component" value="Chromosome 11"/>
</dbReference>
<dbReference type="AlphaFoldDB" id="A0A0P0Y2T3"/>
<gene>
    <name evidence="2" type="ordered locus">Os11g0521332</name>
    <name evidence="2" type="ORF">OSNPB_110521332</name>
</gene>
<keyword evidence="3" id="KW-1185">Reference proteome</keyword>
<dbReference type="InParanoid" id="A0A0P0Y2T3"/>
<accession>A0A0P0Y2T3</accession>
<feature type="region of interest" description="Disordered" evidence="1">
    <location>
        <begin position="1"/>
        <end position="27"/>
    </location>
</feature>
<evidence type="ECO:0000313" key="3">
    <source>
        <dbReference type="Proteomes" id="UP000059680"/>
    </source>
</evidence>
<reference evidence="2 3" key="3">
    <citation type="journal article" date="2013" name="Rice">
        <title>Improvement of the Oryza sativa Nipponbare reference genome using next generation sequence and optical map data.</title>
        <authorList>
            <person name="Kawahara Y."/>
            <person name="de la Bastide M."/>
            <person name="Hamilton J.P."/>
            <person name="Kanamori H."/>
            <person name="McCombie W.R."/>
            <person name="Ouyang S."/>
            <person name="Schwartz D.C."/>
            <person name="Tanaka T."/>
            <person name="Wu J."/>
            <person name="Zhou S."/>
            <person name="Childs K.L."/>
            <person name="Davidson R.M."/>
            <person name="Lin H."/>
            <person name="Quesada-Ocampo L."/>
            <person name="Vaillancourt B."/>
            <person name="Sakai H."/>
            <person name="Lee S.S."/>
            <person name="Kim J."/>
            <person name="Numa H."/>
            <person name="Itoh T."/>
            <person name="Buell C.R."/>
            <person name="Matsumoto T."/>
        </authorList>
    </citation>
    <scope>NUCLEOTIDE SEQUENCE [LARGE SCALE GENOMIC DNA]</scope>
    <source>
        <strain evidence="3">cv. Nipponbare</strain>
    </source>
</reference>
<dbReference type="EMBL" id="AP014967">
    <property type="protein sequence ID" value="BAT14216.1"/>
    <property type="molecule type" value="Genomic_DNA"/>
</dbReference>